<protein>
    <submittedName>
        <fullName evidence="1">Uncharacterized protein</fullName>
    </submittedName>
</protein>
<sequence length="81" mass="9313">MGLREFQLTLAVAIPSLLGIAACDRFPHEPWAIILQNVLLIFCWVVIWQPFQSIVFDRWTLSEKEKLFRQIAGMEVNVSPA</sequence>
<organism evidence="1">
    <name type="scientific">hydrocarbon metagenome</name>
    <dbReference type="NCBI Taxonomy" id="938273"/>
    <lineage>
        <taxon>unclassified sequences</taxon>
        <taxon>metagenomes</taxon>
        <taxon>ecological metagenomes</taxon>
    </lineage>
</organism>
<dbReference type="EMBL" id="LNQE01001781">
    <property type="protein sequence ID" value="KUG05685.1"/>
    <property type="molecule type" value="Genomic_DNA"/>
</dbReference>
<comment type="caution">
    <text evidence="1">The sequence shown here is derived from an EMBL/GenBank/DDBJ whole genome shotgun (WGS) entry which is preliminary data.</text>
</comment>
<name>A0A0W8EAW7_9ZZZZ</name>
<accession>A0A0W8EAW7</accession>
<dbReference type="PROSITE" id="PS51257">
    <property type="entry name" value="PROKAR_LIPOPROTEIN"/>
    <property type="match status" value="1"/>
</dbReference>
<proteinExistence type="predicted"/>
<evidence type="ECO:0000313" key="1">
    <source>
        <dbReference type="EMBL" id="KUG05685.1"/>
    </source>
</evidence>
<dbReference type="AlphaFoldDB" id="A0A0W8EAW7"/>
<reference evidence="1" key="1">
    <citation type="journal article" date="2015" name="Proc. Natl. Acad. Sci. U.S.A.">
        <title>Networks of energetic and metabolic interactions define dynamics in microbial communities.</title>
        <authorList>
            <person name="Embree M."/>
            <person name="Liu J.K."/>
            <person name="Al-Bassam M.M."/>
            <person name="Zengler K."/>
        </authorList>
    </citation>
    <scope>NUCLEOTIDE SEQUENCE</scope>
</reference>
<gene>
    <name evidence="1" type="ORF">ASZ90_016867</name>
</gene>